<dbReference type="RefSeq" id="WP_344189919.1">
    <property type="nucleotide sequence ID" value="NZ_BAAARN010000001.1"/>
</dbReference>
<name>A0ABN3UEM7_9MICO</name>
<organism evidence="1 2">
    <name type="scientific">Pedococcus aerophilus</name>
    <dbReference type="NCBI Taxonomy" id="436356"/>
    <lineage>
        <taxon>Bacteria</taxon>
        <taxon>Bacillati</taxon>
        <taxon>Actinomycetota</taxon>
        <taxon>Actinomycetes</taxon>
        <taxon>Micrococcales</taxon>
        <taxon>Intrasporangiaceae</taxon>
        <taxon>Pedococcus</taxon>
    </lineage>
</organism>
<gene>
    <name evidence="1" type="ORF">GCM10009867_04870</name>
</gene>
<protein>
    <submittedName>
        <fullName evidence="1">Uncharacterized protein</fullName>
    </submittedName>
</protein>
<reference evidence="1 2" key="1">
    <citation type="journal article" date="2019" name="Int. J. Syst. Evol. Microbiol.">
        <title>The Global Catalogue of Microorganisms (GCM) 10K type strain sequencing project: providing services to taxonomists for standard genome sequencing and annotation.</title>
        <authorList>
            <consortium name="The Broad Institute Genomics Platform"/>
            <consortium name="The Broad Institute Genome Sequencing Center for Infectious Disease"/>
            <person name="Wu L."/>
            <person name="Ma J."/>
        </authorList>
    </citation>
    <scope>NUCLEOTIDE SEQUENCE [LARGE SCALE GENOMIC DNA]</scope>
    <source>
        <strain evidence="1 2">JCM 16378</strain>
    </source>
</reference>
<sequence length="105" mass="12026">MTARRDRAILHEIWKVVDRYSYDPELDDLQDDKNFNLAAEELSDLLAGWMDRSSRSADSGKPDAQRLIAILRQHHLPPRDLVKALDQLEALLRRANPPASLNPDL</sequence>
<accession>A0ABN3UEM7</accession>
<comment type="caution">
    <text evidence="1">The sequence shown here is derived from an EMBL/GenBank/DDBJ whole genome shotgun (WGS) entry which is preliminary data.</text>
</comment>
<proteinExistence type="predicted"/>
<evidence type="ECO:0000313" key="1">
    <source>
        <dbReference type="EMBL" id="GAA2731376.1"/>
    </source>
</evidence>
<dbReference type="EMBL" id="BAAARN010000001">
    <property type="protein sequence ID" value="GAA2731376.1"/>
    <property type="molecule type" value="Genomic_DNA"/>
</dbReference>
<keyword evidence="2" id="KW-1185">Reference proteome</keyword>
<dbReference type="Proteomes" id="UP001501326">
    <property type="component" value="Unassembled WGS sequence"/>
</dbReference>
<evidence type="ECO:0000313" key="2">
    <source>
        <dbReference type="Proteomes" id="UP001501326"/>
    </source>
</evidence>